<evidence type="ECO:0000259" key="4">
    <source>
        <dbReference type="Pfam" id="PF24626"/>
    </source>
</evidence>
<dbReference type="Gene3D" id="3.10.10.10">
    <property type="entry name" value="HIV Type 1 Reverse Transcriptase, subunit A, domain 1"/>
    <property type="match status" value="1"/>
</dbReference>
<evidence type="ECO:0000259" key="3">
    <source>
        <dbReference type="Pfam" id="PF17921"/>
    </source>
</evidence>
<dbReference type="Pfam" id="PF24626">
    <property type="entry name" value="SH3_Tf2-1"/>
    <property type="match status" value="1"/>
</dbReference>
<dbReference type="Pfam" id="PF03732">
    <property type="entry name" value="Retrotrans_gag"/>
    <property type="match status" value="1"/>
</dbReference>
<dbReference type="KEGG" id="nta:107828385"/>
<dbReference type="FunFam" id="1.10.340.70:FF:000001">
    <property type="entry name" value="Retrovirus-related Pol polyprotein from transposon gypsy-like Protein"/>
    <property type="match status" value="1"/>
</dbReference>
<dbReference type="Pfam" id="PF17921">
    <property type="entry name" value="Integrase_H2C2"/>
    <property type="match status" value="1"/>
</dbReference>
<reference evidence="5" key="1">
    <citation type="submission" date="2025-08" db="UniProtKB">
        <authorList>
            <consortium name="RefSeq"/>
        </authorList>
    </citation>
    <scope>IDENTIFICATION</scope>
</reference>
<dbReference type="OrthoDB" id="1305523at2759"/>
<dbReference type="InterPro" id="IPR041588">
    <property type="entry name" value="Integrase_H2C2"/>
</dbReference>
<dbReference type="PaxDb" id="4097-A0A1S4DE58"/>
<dbReference type="InterPro" id="IPR005162">
    <property type="entry name" value="Retrotrans_gag_dom"/>
</dbReference>
<dbReference type="CDD" id="cd01647">
    <property type="entry name" value="RT_LTR"/>
    <property type="match status" value="1"/>
</dbReference>
<evidence type="ECO:0000259" key="2">
    <source>
        <dbReference type="Pfam" id="PF03732"/>
    </source>
</evidence>
<evidence type="ECO:0000313" key="5">
    <source>
        <dbReference type="RefSeq" id="XP_016511489.1"/>
    </source>
</evidence>
<accession>A0A1S4DE58</accession>
<dbReference type="Pfam" id="PF00078">
    <property type="entry name" value="RVT_1"/>
    <property type="match status" value="1"/>
</dbReference>
<sequence length="580" mass="67048">MKMSSFKGTRDPNLYLDWEKKVEAIFDCHNYSEGKNVKLAIVEFSNYAAIWWKKLTMDKLQEGQAPIATWVEMKRVMRKRFIPSHFQRELQQRLQTLKQGSMSVDDSELLTSSLPSSISSLLQDFEDVFPEDIPNGLPPLHVIEHQIHFVPGSQIPNRPAYRSNPEETKELQRQVEELLEKCLVRESMSPCSVPVLLVPKKDGIWRTCVDCRAINKITVKCLHLIPRLDDMLDQLHGSKIFSKIDLKGAYNQIRMNPGDDWKTAFKTKYGLYEWLVMPFGLTNAPSTFMKLMNHIFKDFLGFVVSSKGVEVDEEKIKAINEWPKPKSSQGKLSRRHAKWVEFIETFPYVISYKQGKENVDADALSRRYVLVSTLTFKLMGFDQIKGLYANDVYFGKIFADCMLGPFERFNLQDEFLFKKNKLCIPNCSLRELFVREAHCGGLMGHFGVPKTLDILAENFFWLGMRKDVERICAQCLEGMAPFEVVYGFNPFTPLDLLPLPTNDIVNLVGRTNAEMMKKTHEQTRKERFPTKRNSKFHPRGDAPFQVLERIGDNAYKLNLPGEFQDRIRGQILFKKRGMIA</sequence>
<feature type="domain" description="Retrotransposon gag" evidence="2">
    <location>
        <begin position="38"/>
        <end position="106"/>
    </location>
</feature>
<feature type="domain" description="Integrase zinc-binding" evidence="3">
    <location>
        <begin position="427"/>
        <end position="476"/>
    </location>
</feature>
<evidence type="ECO:0008006" key="6">
    <source>
        <dbReference type="Google" id="ProtNLM"/>
    </source>
</evidence>
<dbReference type="PANTHER" id="PTHR35046">
    <property type="entry name" value="ZINC KNUCKLE (CCHC-TYPE) FAMILY PROTEIN"/>
    <property type="match status" value="1"/>
</dbReference>
<dbReference type="RefSeq" id="XP_016511489.1">
    <property type="nucleotide sequence ID" value="XM_016656003.1"/>
</dbReference>
<gene>
    <name evidence="5" type="primary">LOC107828385</name>
</gene>
<dbReference type="InterPro" id="IPR056924">
    <property type="entry name" value="SH3_Tf2-1"/>
</dbReference>
<organism evidence="5">
    <name type="scientific">Nicotiana tabacum</name>
    <name type="common">Common tobacco</name>
    <dbReference type="NCBI Taxonomy" id="4097"/>
    <lineage>
        <taxon>Eukaryota</taxon>
        <taxon>Viridiplantae</taxon>
        <taxon>Streptophyta</taxon>
        <taxon>Embryophyta</taxon>
        <taxon>Tracheophyta</taxon>
        <taxon>Spermatophyta</taxon>
        <taxon>Magnoliopsida</taxon>
        <taxon>eudicotyledons</taxon>
        <taxon>Gunneridae</taxon>
        <taxon>Pentapetalae</taxon>
        <taxon>asterids</taxon>
        <taxon>lamiids</taxon>
        <taxon>Solanales</taxon>
        <taxon>Solanaceae</taxon>
        <taxon>Nicotianoideae</taxon>
        <taxon>Nicotianeae</taxon>
        <taxon>Nicotiana</taxon>
    </lineage>
</organism>
<dbReference type="InterPro" id="IPR043502">
    <property type="entry name" value="DNA/RNA_pol_sf"/>
</dbReference>
<feature type="domain" description="Tf2-1-like SH3-like" evidence="4">
    <location>
        <begin position="523"/>
        <end position="565"/>
    </location>
</feature>
<dbReference type="AlphaFoldDB" id="A0A1S4DE58"/>
<dbReference type="Gene3D" id="3.30.70.270">
    <property type="match status" value="1"/>
</dbReference>
<name>A0A1S4DE58_TOBAC</name>
<dbReference type="SUPFAM" id="SSF56672">
    <property type="entry name" value="DNA/RNA polymerases"/>
    <property type="match status" value="1"/>
</dbReference>
<dbReference type="PANTHER" id="PTHR35046:SF9">
    <property type="entry name" value="RNA-DIRECTED DNA POLYMERASE"/>
    <property type="match status" value="1"/>
</dbReference>
<feature type="domain" description="Reverse transcriptase" evidence="1">
    <location>
        <begin position="198"/>
        <end position="301"/>
    </location>
</feature>
<evidence type="ECO:0000259" key="1">
    <source>
        <dbReference type="Pfam" id="PF00078"/>
    </source>
</evidence>
<proteinExistence type="predicted"/>
<dbReference type="InterPro" id="IPR043128">
    <property type="entry name" value="Rev_trsase/Diguanyl_cyclase"/>
</dbReference>
<dbReference type="STRING" id="4097.A0A1S4DE58"/>
<dbReference type="Gene3D" id="1.10.340.70">
    <property type="match status" value="1"/>
</dbReference>
<dbReference type="InterPro" id="IPR000477">
    <property type="entry name" value="RT_dom"/>
</dbReference>
<protein>
    <recommendedName>
        <fullName evidence="6">RNA-directed DNA polymerase homolog</fullName>
    </recommendedName>
</protein>